<sequence>MRQVFQAMRVAGCLGLGFLLTAILTAAMPAAAADTRLLPENPRYARNRTCADVTVVAPARRPATHPLDDRISPNPALSPMSQGDSAICFAYATADMISQRVGVTVSALDVATRYYFADPAGLSRSRDRALRDYLRRHPDLAEEIAESRNDTEASRERNPGRKPYFDKLEDGQEEAAALLYNLGGLCTDRDLPSFDGYGQHLGTFGALRWRSRVAAPKISWRSLGGTVPRLRDPATDAFNAGWIAHVERRCRRTPLPVPLIPVSDAIADNQLDFMDKAARGEPGLAAGTDRLMAMIDYALDHNRLPVVGYSWYVLEERLPKDPDIAADHSSPIIARRNAGGRCQYHLQDNTGEYCARMRPGIAERCDLGRVWLDEDELRASLYSVIYLR</sequence>
<feature type="chain" id="PRO_5041380364" description="Peptidase C1A papain C-terminal domain-containing protein" evidence="2">
    <location>
        <begin position="33"/>
        <end position="388"/>
    </location>
</feature>
<proteinExistence type="predicted"/>
<accession>A0AA40S254</accession>
<dbReference type="RefSeq" id="WP_012455383.1">
    <property type="nucleotide sequence ID" value="NZ_BPRF01000031.1"/>
</dbReference>
<reference evidence="3 4" key="1">
    <citation type="submission" date="2020-08" db="EMBL/GenBank/DDBJ databases">
        <title>Genomic Encyclopedia of Type Strains, Phase IV (KMG-IV): sequencing the most valuable type-strain genomes for metagenomic binning, comparative biology and taxonomic classification.</title>
        <authorList>
            <person name="Goeker M."/>
        </authorList>
    </citation>
    <scope>NUCLEOTIDE SEQUENCE [LARGE SCALE GENOMIC DNA]</scope>
    <source>
        <strain evidence="3 4">DSM 11490</strain>
    </source>
</reference>
<keyword evidence="4" id="KW-1185">Reference proteome</keyword>
<evidence type="ECO:0000256" key="1">
    <source>
        <dbReference type="SAM" id="MobiDB-lite"/>
    </source>
</evidence>
<name>A0AA40S254_9HYPH</name>
<gene>
    <name evidence="3" type="ORF">HNR51_002224</name>
</gene>
<feature type="signal peptide" evidence="2">
    <location>
        <begin position="1"/>
        <end position="32"/>
    </location>
</feature>
<comment type="caution">
    <text evidence="3">The sequence shown here is derived from an EMBL/GenBank/DDBJ whole genome shotgun (WGS) entry which is preliminary data.</text>
</comment>
<feature type="region of interest" description="Disordered" evidence="1">
    <location>
        <begin position="142"/>
        <end position="164"/>
    </location>
</feature>
<evidence type="ECO:0000313" key="3">
    <source>
        <dbReference type="EMBL" id="MBA8913146.1"/>
    </source>
</evidence>
<evidence type="ECO:0000313" key="4">
    <source>
        <dbReference type="Proteomes" id="UP000543554"/>
    </source>
</evidence>
<keyword evidence="2" id="KW-0732">Signal</keyword>
<dbReference type="AlphaFoldDB" id="A0AA40S254"/>
<dbReference type="Proteomes" id="UP000543554">
    <property type="component" value="Unassembled WGS sequence"/>
</dbReference>
<organism evidence="3 4">
    <name type="scientific">Methylorubrum thiocyanatum</name>
    <dbReference type="NCBI Taxonomy" id="47958"/>
    <lineage>
        <taxon>Bacteria</taxon>
        <taxon>Pseudomonadati</taxon>
        <taxon>Pseudomonadota</taxon>
        <taxon>Alphaproteobacteria</taxon>
        <taxon>Hyphomicrobiales</taxon>
        <taxon>Methylobacteriaceae</taxon>
        <taxon>Methylorubrum</taxon>
    </lineage>
</organism>
<protein>
    <recommendedName>
        <fullName evidence="5">Peptidase C1A papain C-terminal domain-containing protein</fullName>
    </recommendedName>
</protein>
<dbReference type="EMBL" id="JACJIB010000003">
    <property type="protein sequence ID" value="MBA8913146.1"/>
    <property type="molecule type" value="Genomic_DNA"/>
</dbReference>
<evidence type="ECO:0000256" key="2">
    <source>
        <dbReference type="SAM" id="SignalP"/>
    </source>
</evidence>
<evidence type="ECO:0008006" key="5">
    <source>
        <dbReference type="Google" id="ProtNLM"/>
    </source>
</evidence>